<dbReference type="EMBL" id="JAVREH010000013">
    <property type="protein sequence ID" value="MDT0262096.1"/>
    <property type="molecule type" value="Genomic_DNA"/>
</dbReference>
<dbReference type="InterPro" id="IPR032710">
    <property type="entry name" value="NTF2-like_dom_sf"/>
</dbReference>
<protein>
    <submittedName>
        <fullName evidence="2">Nuclear transport factor 2 family protein</fullName>
    </submittedName>
</protein>
<evidence type="ECO:0000259" key="1">
    <source>
        <dbReference type="Pfam" id="PF12680"/>
    </source>
</evidence>
<evidence type="ECO:0000313" key="2">
    <source>
        <dbReference type="EMBL" id="MDT0262096.1"/>
    </source>
</evidence>
<reference evidence="3" key="1">
    <citation type="submission" date="2023-07" db="EMBL/GenBank/DDBJ databases">
        <title>30 novel species of actinomycetes from the DSMZ collection.</title>
        <authorList>
            <person name="Nouioui I."/>
        </authorList>
    </citation>
    <scope>NUCLEOTIDE SEQUENCE [LARGE SCALE GENOMIC DNA]</scope>
    <source>
        <strain evidence="3">DSM 44399</strain>
    </source>
</reference>
<feature type="domain" description="SnoaL-like" evidence="1">
    <location>
        <begin position="14"/>
        <end position="106"/>
    </location>
</feature>
<organism evidence="2 3">
    <name type="scientific">Jatrophihabitans lederbergiae</name>
    <dbReference type="NCBI Taxonomy" id="3075547"/>
    <lineage>
        <taxon>Bacteria</taxon>
        <taxon>Bacillati</taxon>
        <taxon>Actinomycetota</taxon>
        <taxon>Actinomycetes</taxon>
        <taxon>Jatrophihabitantales</taxon>
        <taxon>Jatrophihabitantaceae</taxon>
        <taxon>Jatrophihabitans</taxon>
    </lineage>
</organism>
<proteinExistence type="predicted"/>
<keyword evidence="3" id="KW-1185">Reference proteome</keyword>
<sequence length="125" mass="14051">MIEHQDRALQVALEYYGAWASKDLEQTMSFIADDVVCDAPAGRIEGARAYRGFLESFFQLLERAELIASFGDDETAMLLYDNETVPVPSAPSVGHFTVQDGKITRIRFIFDRVPYEAAARTRQAL</sequence>
<comment type="caution">
    <text evidence="2">The sequence shown here is derived from an EMBL/GenBank/DDBJ whole genome shotgun (WGS) entry which is preliminary data.</text>
</comment>
<evidence type="ECO:0000313" key="3">
    <source>
        <dbReference type="Proteomes" id="UP001183176"/>
    </source>
</evidence>
<dbReference type="Gene3D" id="3.10.450.50">
    <property type="match status" value="1"/>
</dbReference>
<dbReference type="Proteomes" id="UP001183176">
    <property type="component" value="Unassembled WGS sequence"/>
</dbReference>
<dbReference type="SUPFAM" id="SSF54427">
    <property type="entry name" value="NTF2-like"/>
    <property type="match status" value="1"/>
</dbReference>
<accession>A0ABU2JAS3</accession>
<dbReference type="RefSeq" id="WP_311423247.1">
    <property type="nucleotide sequence ID" value="NZ_JAVREH010000013.1"/>
</dbReference>
<dbReference type="Pfam" id="PF12680">
    <property type="entry name" value="SnoaL_2"/>
    <property type="match status" value="1"/>
</dbReference>
<gene>
    <name evidence="2" type="ORF">RM423_11895</name>
</gene>
<dbReference type="InterPro" id="IPR037401">
    <property type="entry name" value="SnoaL-like"/>
</dbReference>
<name>A0ABU2JAS3_9ACTN</name>